<accession>A0A9P1IIE2</accession>
<keyword evidence="2" id="KW-1185">Reference proteome</keyword>
<proteinExistence type="predicted"/>
<organism evidence="1 2">
    <name type="scientific">Caenorhabditis angaria</name>
    <dbReference type="NCBI Taxonomy" id="860376"/>
    <lineage>
        <taxon>Eukaryota</taxon>
        <taxon>Metazoa</taxon>
        <taxon>Ecdysozoa</taxon>
        <taxon>Nematoda</taxon>
        <taxon>Chromadorea</taxon>
        <taxon>Rhabditida</taxon>
        <taxon>Rhabditina</taxon>
        <taxon>Rhabditomorpha</taxon>
        <taxon>Rhabditoidea</taxon>
        <taxon>Rhabditidae</taxon>
        <taxon>Peloderinae</taxon>
        <taxon>Caenorhabditis</taxon>
    </lineage>
</organism>
<comment type="caution">
    <text evidence="1">The sequence shown here is derived from an EMBL/GenBank/DDBJ whole genome shotgun (WGS) entry which is preliminary data.</text>
</comment>
<reference evidence="1" key="1">
    <citation type="submission" date="2022-11" db="EMBL/GenBank/DDBJ databases">
        <authorList>
            <person name="Kikuchi T."/>
        </authorList>
    </citation>
    <scope>NUCLEOTIDE SEQUENCE</scope>
    <source>
        <strain evidence="1">PS1010</strain>
    </source>
</reference>
<dbReference type="Proteomes" id="UP001152747">
    <property type="component" value="Unassembled WGS sequence"/>
</dbReference>
<sequence length="214" mass="25404">MMVSDSENQENVNLMGSPEKHSFDYLNAYKFACRFKYTVPKRAPIEFLLKDIHENRPEQKYIQQLEKELLKPTKMKDKKQMVTDAIKGMKVRLERKNNVNELKTYLTGFPRILKKGTDLCFSHHKNGEYLELALFQKGFDPFNKQHSPNGEMGYFWNIKPKSIEERNLRRRKCQEETEKYTGVNGTCVSYALFYEKEMFEEETDDILEKMSREG</sequence>
<evidence type="ECO:0000313" key="1">
    <source>
        <dbReference type="EMBL" id="CAI5445155.1"/>
    </source>
</evidence>
<protein>
    <submittedName>
        <fullName evidence="1">Uncharacterized protein</fullName>
    </submittedName>
</protein>
<gene>
    <name evidence="1" type="ORF">CAMP_LOCUS7792</name>
</gene>
<evidence type="ECO:0000313" key="2">
    <source>
        <dbReference type="Proteomes" id="UP001152747"/>
    </source>
</evidence>
<name>A0A9P1IIE2_9PELO</name>
<dbReference type="AlphaFoldDB" id="A0A9P1IIE2"/>
<dbReference type="EMBL" id="CANHGI010000003">
    <property type="protein sequence ID" value="CAI5445155.1"/>
    <property type="molecule type" value="Genomic_DNA"/>
</dbReference>